<dbReference type="PANTHER" id="PTHR30346">
    <property type="entry name" value="TRANSCRIPTIONAL DUAL REGULATOR HCAR-RELATED"/>
    <property type="match status" value="1"/>
</dbReference>
<dbReference type="Pfam" id="PF00126">
    <property type="entry name" value="HTH_1"/>
    <property type="match status" value="1"/>
</dbReference>
<dbReference type="InterPro" id="IPR000847">
    <property type="entry name" value="LysR_HTH_N"/>
</dbReference>
<dbReference type="PRINTS" id="PR00039">
    <property type="entry name" value="HTHLYSR"/>
</dbReference>
<dbReference type="Gene3D" id="3.40.190.10">
    <property type="entry name" value="Periplasmic binding protein-like II"/>
    <property type="match status" value="2"/>
</dbReference>
<keyword evidence="7" id="KW-1185">Reference proteome</keyword>
<accession>A0ABT7N2K0</accession>
<dbReference type="Pfam" id="PF03466">
    <property type="entry name" value="LysR_substrate"/>
    <property type="match status" value="1"/>
</dbReference>
<dbReference type="RefSeq" id="WP_286289850.1">
    <property type="nucleotide sequence ID" value="NZ_JASXSZ010000005.1"/>
</dbReference>
<evidence type="ECO:0000256" key="4">
    <source>
        <dbReference type="ARBA" id="ARBA00023163"/>
    </source>
</evidence>
<reference evidence="6 7" key="1">
    <citation type="submission" date="2023-06" db="EMBL/GenBank/DDBJ databases">
        <title>Microbacterium sp. nov., isolated from a waste landfill.</title>
        <authorList>
            <person name="Wen W."/>
        </authorList>
    </citation>
    <scope>NUCLEOTIDE SEQUENCE [LARGE SCALE GENOMIC DNA]</scope>
    <source>
        <strain evidence="6 7">ASV49</strain>
    </source>
</reference>
<dbReference type="SUPFAM" id="SSF53850">
    <property type="entry name" value="Periplasmic binding protein-like II"/>
    <property type="match status" value="1"/>
</dbReference>
<feature type="domain" description="HTH lysR-type" evidence="5">
    <location>
        <begin position="3"/>
        <end position="59"/>
    </location>
</feature>
<evidence type="ECO:0000256" key="1">
    <source>
        <dbReference type="ARBA" id="ARBA00009437"/>
    </source>
</evidence>
<evidence type="ECO:0000313" key="6">
    <source>
        <dbReference type="EMBL" id="MDL9980896.1"/>
    </source>
</evidence>
<dbReference type="CDD" id="cd05466">
    <property type="entry name" value="PBP2_LTTR_substrate"/>
    <property type="match status" value="1"/>
</dbReference>
<keyword evidence="2" id="KW-0805">Transcription regulation</keyword>
<dbReference type="InterPro" id="IPR005119">
    <property type="entry name" value="LysR_subst-bd"/>
</dbReference>
<evidence type="ECO:0000256" key="3">
    <source>
        <dbReference type="ARBA" id="ARBA00023125"/>
    </source>
</evidence>
<dbReference type="EMBL" id="JASXSZ010000005">
    <property type="protein sequence ID" value="MDL9980896.1"/>
    <property type="molecule type" value="Genomic_DNA"/>
</dbReference>
<sequence length="283" mass="29925">MGVTLPQLRALVTVVEAVSFTDAAIRLGVSQSAVSHAVSGLEREVGGRVLQREGGPTLTALGLRVVEHARSALASVAALESAVRQDGTLAGTVRLGAVATVCQGLLPDLLPLWSAKLPHVEVQIYEGDDEEMPDWLEAGVVDAAVLVAPTPDPPGSRLVATDEFSAVVRADHPLAGLDGIPLAELQVDGLIVSTGGCEGHVRRMHEDEGLPYTFSHRVREMSTLFRMVEQGMGVAIVPSLGRGMLPADLVMRPLAQPRPRRLVLSGPTTRPWHPLAQALVDAV</sequence>
<proteinExistence type="inferred from homology"/>
<gene>
    <name evidence="6" type="ORF">QSV35_16270</name>
</gene>
<comment type="caution">
    <text evidence="6">The sequence shown here is derived from an EMBL/GenBank/DDBJ whole genome shotgun (WGS) entry which is preliminary data.</text>
</comment>
<evidence type="ECO:0000313" key="7">
    <source>
        <dbReference type="Proteomes" id="UP001235064"/>
    </source>
</evidence>
<dbReference type="PROSITE" id="PS50931">
    <property type="entry name" value="HTH_LYSR"/>
    <property type="match status" value="1"/>
</dbReference>
<dbReference type="InterPro" id="IPR036388">
    <property type="entry name" value="WH-like_DNA-bd_sf"/>
</dbReference>
<dbReference type="PANTHER" id="PTHR30346:SF28">
    <property type="entry name" value="HTH-TYPE TRANSCRIPTIONAL REGULATOR CYNR"/>
    <property type="match status" value="1"/>
</dbReference>
<keyword evidence="4" id="KW-0804">Transcription</keyword>
<protein>
    <submittedName>
        <fullName evidence="6">LysR family transcriptional regulator</fullName>
    </submittedName>
</protein>
<keyword evidence="3" id="KW-0238">DNA-binding</keyword>
<evidence type="ECO:0000259" key="5">
    <source>
        <dbReference type="PROSITE" id="PS50931"/>
    </source>
</evidence>
<evidence type="ECO:0000256" key="2">
    <source>
        <dbReference type="ARBA" id="ARBA00023015"/>
    </source>
</evidence>
<comment type="similarity">
    <text evidence="1">Belongs to the LysR transcriptional regulatory family.</text>
</comment>
<dbReference type="Proteomes" id="UP001235064">
    <property type="component" value="Unassembled WGS sequence"/>
</dbReference>
<dbReference type="Gene3D" id="1.10.10.10">
    <property type="entry name" value="Winged helix-like DNA-binding domain superfamily/Winged helix DNA-binding domain"/>
    <property type="match status" value="1"/>
</dbReference>
<dbReference type="SUPFAM" id="SSF46785">
    <property type="entry name" value="Winged helix' DNA-binding domain"/>
    <property type="match status" value="1"/>
</dbReference>
<organism evidence="6 7">
    <name type="scientific">Microbacterium candidum</name>
    <dbReference type="NCBI Taxonomy" id="3041922"/>
    <lineage>
        <taxon>Bacteria</taxon>
        <taxon>Bacillati</taxon>
        <taxon>Actinomycetota</taxon>
        <taxon>Actinomycetes</taxon>
        <taxon>Micrococcales</taxon>
        <taxon>Microbacteriaceae</taxon>
        <taxon>Microbacterium</taxon>
    </lineage>
</organism>
<name>A0ABT7N2K0_9MICO</name>
<dbReference type="InterPro" id="IPR036390">
    <property type="entry name" value="WH_DNA-bd_sf"/>
</dbReference>